<feature type="domain" description="Glycosyl transferase family 1" evidence="10">
    <location>
        <begin position="423"/>
        <end position="549"/>
    </location>
</feature>
<comment type="pathway">
    <text evidence="1 9">Glycan biosynthesis; starch biosynthesis.</text>
</comment>
<dbReference type="EC" id="2.4.1.-" evidence="9"/>
<evidence type="ECO:0000313" key="14">
    <source>
        <dbReference type="Proteomes" id="UP001472677"/>
    </source>
</evidence>
<feature type="domain" description="Starch synthase catalytic" evidence="11">
    <location>
        <begin position="112"/>
        <end position="372"/>
    </location>
</feature>
<evidence type="ECO:0000256" key="9">
    <source>
        <dbReference type="RuleBase" id="RU361232"/>
    </source>
</evidence>
<comment type="caution">
    <text evidence="13">The sequence shown here is derived from an EMBL/GenBank/DDBJ whole genome shotgun (WGS) entry which is preliminary data.</text>
</comment>
<keyword evidence="6" id="KW-0808">Transferase</keyword>
<dbReference type="Pfam" id="PF08323">
    <property type="entry name" value="Glyco_transf_5"/>
    <property type="match status" value="1"/>
</dbReference>
<keyword evidence="7 9" id="KW-0750">Starch biosynthesis</keyword>
<evidence type="ECO:0000259" key="11">
    <source>
        <dbReference type="Pfam" id="PF08323"/>
    </source>
</evidence>
<evidence type="ECO:0000256" key="1">
    <source>
        <dbReference type="ARBA" id="ARBA00004727"/>
    </source>
</evidence>
<evidence type="ECO:0000256" key="3">
    <source>
        <dbReference type="ARBA" id="ARBA00022528"/>
    </source>
</evidence>
<evidence type="ECO:0000259" key="10">
    <source>
        <dbReference type="Pfam" id="PF00534"/>
    </source>
</evidence>
<evidence type="ECO:0000256" key="8">
    <source>
        <dbReference type="ARBA" id="ARBA00022946"/>
    </source>
</evidence>
<evidence type="ECO:0000256" key="7">
    <source>
        <dbReference type="ARBA" id="ARBA00022922"/>
    </source>
</evidence>
<comment type="similarity">
    <text evidence="2 9">Belongs to the glycosyltransferase 1 family. Bacterial/plant glycogen synthase subfamily.</text>
</comment>
<reference evidence="13 14" key="1">
    <citation type="journal article" date="2024" name="G3 (Bethesda)">
        <title>Genome assembly of Hibiscus sabdariffa L. provides insights into metabolisms of medicinal natural products.</title>
        <authorList>
            <person name="Kim T."/>
        </authorList>
    </citation>
    <scope>NUCLEOTIDE SEQUENCE [LARGE SCALE GENOMIC DNA]</scope>
    <source>
        <strain evidence="13">TK-2024</strain>
        <tissue evidence="13">Old leaves</tissue>
    </source>
</reference>
<accession>A0ABR2GBI1</accession>
<name>A0ABR2GBI1_9ROSI</name>
<evidence type="ECO:0000256" key="4">
    <source>
        <dbReference type="ARBA" id="ARBA00022640"/>
    </source>
</evidence>
<evidence type="ECO:0000256" key="5">
    <source>
        <dbReference type="ARBA" id="ARBA00022676"/>
    </source>
</evidence>
<dbReference type="HAMAP" id="MF_00484">
    <property type="entry name" value="Glycogen_synth"/>
    <property type="match status" value="1"/>
</dbReference>
<dbReference type="InterPro" id="IPR013534">
    <property type="entry name" value="Starch_synth_cat_dom"/>
</dbReference>
<dbReference type="SUPFAM" id="SSF53756">
    <property type="entry name" value="UDP-Glycosyltransferase/glycogen phosphorylase"/>
    <property type="match status" value="1"/>
</dbReference>
<dbReference type="PANTHER" id="PTHR45825">
    <property type="entry name" value="GRANULE-BOUND STARCH SYNTHASE 1, CHLOROPLASTIC/AMYLOPLASTIC"/>
    <property type="match status" value="1"/>
</dbReference>
<protein>
    <recommendedName>
        <fullName evidence="9">Starch synthase, chloroplastic/amyloplastic</fullName>
        <ecNumber evidence="9">2.4.1.-</ecNumber>
    </recommendedName>
</protein>
<dbReference type="NCBIfam" id="TIGR02095">
    <property type="entry name" value="glgA"/>
    <property type="match status" value="1"/>
</dbReference>
<dbReference type="InterPro" id="IPR011835">
    <property type="entry name" value="GS/SS"/>
</dbReference>
<feature type="domain" description="Multiple myeloma tumor-associated protein 2-like N-terminal" evidence="12">
    <location>
        <begin position="637"/>
        <end position="677"/>
    </location>
</feature>
<keyword evidence="14" id="KW-1185">Reference proteome</keyword>
<keyword evidence="9" id="KW-0035">Amyloplast</keyword>
<dbReference type="Gene3D" id="3.40.50.2000">
    <property type="entry name" value="Glycogen Phosphorylase B"/>
    <property type="match status" value="2"/>
</dbReference>
<evidence type="ECO:0000256" key="2">
    <source>
        <dbReference type="ARBA" id="ARBA00010281"/>
    </source>
</evidence>
<dbReference type="PANTHER" id="PTHR45825:SF3">
    <property type="entry name" value="GRANULE-BOUND STARCH SYNTHASE 1, CHLOROPLASTIC_AMYLOPLASTIC"/>
    <property type="match status" value="1"/>
</dbReference>
<dbReference type="Pfam" id="PF10159">
    <property type="entry name" value="MMtag"/>
    <property type="match status" value="1"/>
</dbReference>
<dbReference type="EMBL" id="JBBPBM010000001">
    <property type="protein sequence ID" value="KAK8599867.1"/>
    <property type="molecule type" value="Genomic_DNA"/>
</dbReference>
<keyword evidence="3 9" id="KW-0150">Chloroplast</keyword>
<keyword evidence="4" id="KW-0934">Plastid</keyword>
<dbReference type="InterPro" id="IPR001296">
    <property type="entry name" value="Glyco_trans_1"/>
</dbReference>
<evidence type="ECO:0000313" key="13">
    <source>
        <dbReference type="EMBL" id="KAK8599867.1"/>
    </source>
</evidence>
<evidence type="ECO:0000259" key="12">
    <source>
        <dbReference type="Pfam" id="PF10159"/>
    </source>
</evidence>
<keyword evidence="5 9" id="KW-0328">Glycosyltransferase</keyword>
<organism evidence="13 14">
    <name type="scientific">Hibiscus sabdariffa</name>
    <name type="common">roselle</name>
    <dbReference type="NCBI Taxonomy" id="183260"/>
    <lineage>
        <taxon>Eukaryota</taxon>
        <taxon>Viridiplantae</taxon>
        <taxon>Streptophyta</taxon>
        <taxon>Embryophyta</taxon>
        <taxon>Tracheophyta</taxon>
        <taxon>Spermatophyta</taxon>
        <taxon>Magnoliopsida</taxon>
        <taxon>eudicotyledons</taxon>
        <taxon>Gunneridae</taxon>
        <taxon>Pentapetalae</taxon>
        <taxon>rosids</taxon>
        <taxon>malvids</taxon>
        <taxon>Malvales</taxon>
        <taxon>Malvaceae</taxon>
        <taxon>Malvoideae</taxon>
        <taxon>Hibiscus</taxon>
    </lineage>
</organism>
<proteinExistence type="inferred from homology"/>
<gene>
    <name evidence="13" type="ORF">V6N12_049738</name>
</gene>
<dbReference type="Pfam" id="PF00534">
    <property type="entry name" value="Glycos_transf_1"/>
    <property type="match status" value="1"/>
</dbReference>
<keyword evidence="8" id="KW-0809">Transit peptide</keyword>
<comment type="subcellular location">
    <subcellularLocation>
        <location evidence="9">Plastid</location>
        <location evidence="9">Chloroplast</location>
    </subcellularLocation>
    <subcellularLocation>
        <location evidence="9">Plastid</location>
        <location evidence="9">Amyloplast</location>
    </subcellularLocation>
</comment>
<dbReference type="InterPro" id="IPR019315">
    <property type="entry name" value="MMTA2_N"/>
</dbReference>
<dbReference type="CDD" id="cd03791">
    <property type="entry name" value="GT5_Glycogen_synthase_DULL1-like"/>
    <property type="match status" value="1"/>
</dbReference>
<sequence length="699" mass="76872">MVVDPIVKDDIASTTRLLFLGFFEVHCLKVPKAMATVTASHFVSTTSHGAETKANLGGQIGLRNQPISHNGLRSVNKLDRLQMRTNAKAVKEAHPAANHKLSGKIVCGTGMNIVFVGAEVGPWSKTGGLGDVLGGLPPAMAAKGHRVMTVSPRYDQYKDAWDTCVLVELKVGDTTVTVRFFHCYKRGVDRVFVDHPMFLEKVWGKTGSKIYGPKAGTDYKDNQLRFSLLCLAALEAPRVLNLNSNKYFSGPYGEDVVFVANDWHTALLPCYLKSMYQSRGIYMQAKVAFCIHNIAYQGRFAFADFSLLNLPDRFKSSFDFIDGYEKPVKGRKINWMKAGILESDRVLTVSPYYAQELVSGEDKGVELDAIIRKTGITGIVNGMDVQEWNPSTDKYISVKYDATTVTAAKALLKEALQAELGLPIDKDVPLIGFIGRLEEQKGSDILVAALPKFIGENCQIVVLGTGKKAMEKQLEQLEIRYPGKAIGIAKFNVPLAHMIFAGADYLLVPSRFEPCGLIQLQAMRYGTLPIVASTGGLVDTVKEGFTGFQMGAFNVECDTVDPSDVDKVVKGVKRALAVYDTGAMREMIQNCMAQELSWKGPSKLWEKMLLSLEVAGSESGIEGEEIAPLAKENIATPKDLHWYTRDKNSKGSDAYVLKDEIRRVKEEEEQAMREALGPTPNALVNLKGIALISMSFQNL</sequence>
<evidence type="ECO:0000256" key="6">
    <source>
        <dbReference type="ARBA" id="ARBA00022679"/>
    </source>
</evidence>
<dbReference type="Proteomes" id="UP001472677">
    <property type="component" value="Unassembled WGS sequence"/>
</dbReference>